<comment type="function">
    <text evidence="1">Accessory subunit of the mitochondrial membrane respiratory chain NADH dehydrogenase (Complex I), that is believed not to be involved in catalysis. Complex I functions in the transfer of electrons from NADH to the respiratory chain. The immediate electron acceptor for the enzyme is believed to be ubiquinone.</text>
</comment>
<dbReference type="RefSeq" id="XP_011498789.1">
    <property type="nucleotide sequence ID" value="XM_011500487.1"/>
</dbReference>
<dbReference type="InterPro" id="IPR012576">
    <property type="entry name" value="NDUFB3"/>
</dbReference>
<reference evidence="13" key="1">
    <citation type="submission" date="2025-08" db="UniProtKB">
        <authorList>
            <consortium name="RefSeq"/>
        </authorList>
    </citation>
    <scope>IDENTIFICATION</scope>
</reference>
<protein>
    <submittedName>
        <fullName evidence="13">NADH dehydrogenase [ubiquinone] 1 beta subcomplex subunit 3</fullName>
    </submittedName>
</protein>
<evidence type="ECO:0000256" key="5">
    <source>
        <dbReference type="ARBA" id="ARBA00022660"/>
    </source>
</evidence>
<dbReference type="CTD" id="37466"/>
<evidence type="ECO:0000256" key="11">
    <source>
        <dbReference type="ARBA" id="ARBA00023136"/>
    </source>
</evidence>
<proteinExistence type="inferred from homology"/>
<dbReference type="Proteomes" id="UP000695007">
    <property type="component" value="Unplaced"/>
</dbReference>
<dbReference type="AlphaFoldDB" id="A0AAJ6YIP7"/>
<sequence length="105" mass="12165">MGKGHHQLPKIPNASVYKIDNSVVLMNLQKKLAEKGLKDPWIRNHVWRFEDYNRSKYPKSIFSSFFLQGYKYWIPLIGLTIAVESFLGIDYSGHGHGHEADSEHH</sequence>
<evidence type="ECO:0000256" key="1">
    <source>
        <dbReference type="ARBA" id="ARBA00003195"/>
    </source>
</evidence>
<keyword evidence="12" id="KW-1185">Reference proteome</keyword>
<evidence type="ECO:0000256" key="3">
    <source>
        <dbReference type="ARBA" id="ARBA00005667"/>
    </source>
</evidence>
<evidence type="ECO:0000256" key="4">
    <source>
        <dbReference type="ARBA" id="ARBA00022448"/>
    </source>
</evidence>
<keyword evidence="9" id="KW-1133">Transmembrane helix</keyword>
<comment type="subcellular location">
    <subcellularLocation>
        <location evidence="2">Mitochondrion inner membrane</location>
        <topology evidence="2">Single-pass membrane protein</topology>
        <orientation evidence="2">Matrix side</orientation>
    </subcellularLocation>
</comment>
<evidence type="ECO:0000256" key="9">
    <source>
        <dbReference type="ARBA" id="ARBA00022989"/>
    </source>
</evidence>
<dbReference type="GO" id="GO:0005743">
    <property type="term" value="C:mitochondrial inner membrane"/>
    <property type="evidence" value="ECO:0007669"/>
    <property type="project" value="UniProtKB-SubCell"/>
</dbReference>
<keyword evidence="5" id="KW-0679">Respiratory chain</keyword>
<keyword evidence="11" id="KW-0472">Membrane</keyword>
<evidence type="ECO:0000313" key="13">
    <source>
        <dbReference type="RefSeq" id="XP_011498789.1"/>
    </source>
</evidence>
<dbReference type="GO" id="GO:0022900">
    <property type="term" value="P:electron transport chain"/>
    <property type="evidence" value="ECO:0007669"/>
    <property type="project" value="InterPro"/>
</dbReference>
<keyword evidence="4" id="KW-0813">Transport</keyword>
<gene>
    <name evidence="13" type="primary">LOC105362907</name>
</gene>
<evidence type="ECO:0000256" key="7">
    <source>
        <dbReference type="ARBA" id="ARBA00022792"/>
    </source>
</evidence>
<dbReference type="KEGG" id="csol:105362907"/>
<comment type="similarity">
    <text evidence="3">Belongs to the complex I NDUFB3 subunit family.</text>
</comment>
<evidence type="ECO:0000256" key="6">
    <source>
        <dbReference type="ARBA" id="ARBA00022692"/>
    </source>
</evidence>
<name>A0AAJ6YIP7_9HYME</name>
<evidence type="ECO:0000256" key="2">
    <source>
        <dbReference type="ARBA" id="ARBA00004298"/>
    </source>
</evidence>
<dbReference type="GeneID" id="105362907"/>
<evidence type="ECO:0000256" key="10">
    <source>
        <dbReference type="ARBA" id="ARBA00023128"/>
    </source>
</evidence>
<keyword evidence="7" id="KW-0999">Mitochondrion inner membrane</keyword>
<keyword evidence="6" id="KW-0812">Transmembrane</keyword>
<accession>A0AAJ6YIP7</accession>
<dbReference type="Pfam" id="PF08122">
    <property type="entry name" value="NDUF_B12"/>
    <property type="match status" value="1"/>
</dbReference>
<evidence type="ECO:0000313" key="12">
    <source>
        <dbReference type="Proteomes" id="UP000695007"/>
    </source>
</evidence>
<keyword evidence="10" id="KW-0496">Mitochondrion</keyword>
<evidence type="ECO:0000256" key="8">
    <source>
        <dbReference type="ARBA" id="ARBA00022982"/>
    </source>
</evidence>
<organism evidence="12 13">
    <name type="scientific">Ceratosolen solmsi marchali</name>
    <dbReference type="NCBI Taxonomy" id="326594"/>
    <lineage>
        <taxon>Eukaryota</taxon>
        <taxon>Metazoa</taxon>
        <taxon>Ecdysozoa</taxon>
        <taxon>Arthropoda</taxon>
        <taxon>Hexapoda</taxon>
        <taxon>Insecta</taxon>
        <taxon>Pterygota</taxon>
        <taxon>Neoptera</taxon>
        <taxon>Endopterygota</taxon>
        <taxon>Hymenoptera</taxon>
        <taxon>Apocrita</taxon>
        <taxon>Proctotrupomorpha</taxon>
        <taxon>Chalcidoidea</taxon>
        <taxon>Agaonidae</taxon>
        <taxon>Agaoninae</taxon>
        <taxon>Ceratosolen</taxon>
    </lineage>
</organism>
<keyword evidence="8" id="KW-0249">Electron transport</keyword>